<keyword evidence="7" id="KW-0378">Hydrolase</keyword>
<feature type="domain" description="PA" evidence="12">
    <location>
        <begin position="518"/>
        <end position="606"/>
    </location>
</feature>
<name>A0A832I5P0_UNCEI</name>
<protein>
    <recommendedName>
        <fullName evidence="12">PA domain-containing protein</fullName>
    </recommendedName>
</protein>
<dbReference type="EMBL" id="DSQF01000022">
    <property type="protein sequence ID" value="HGZ43810.1"/>
    <property type="molecule type" value="Genomic_DNA"/>
</dbReference>
<dbReference type="CDD" id="cd04818">
    <property type="entry name" value="PA_subtilisin_1"/>
    <property type="match status" value="1"/>
</dbReference>
<evidence type="ECO:0000256" key="2">
    <source>
        <dbReference type="ARBA" id="ARBA00004613"/>
    </source>
</evidence>
<evidence type="ECO:0000313" key="13">
    <source>
        <dbReference type="EMBL" id="HGZ43810.1"/>
    </source>
</evidence>
<keyword evidence="4" id="KW-0964">Secreted</keyword>
<reference evidence="13" key="1">
    <citation type="journal article" date="2020" name="mSystems">
        <title>Genome- and Community-Level Interaction Insights into Carbon Utilization and Element Cycling Functions of Hydrothermarchaeota in Hydrothermal Sediment.</title>
        <authorList>
            <person name="Zhou Z."/>
            <person name="Liu Y."/>
            <person name="Xu W."/>
            <person name="Pan J."/>
            <person name="Luo Z.H."/>
            <person name="Li M."/>
        </authorList>
    </citation>
    <scope>NUCLEOTIDE SEQUENCE [LARGE SCALE GENOMIC DNA]</scope>
    <source>
        <strain evidence="13">SpSt-381</strain>
    </source>
</reference>
<feature type="chain" id="PRO_5032849397" description="PA domain-containing protein" evidence="11">
    <location>
        <begin position="24"/>
        <end position="1283"/>
    </location>
</feature>
<comment type="caution">
    <text evidence="13">The sequence shown here is derived from an EMBL/GenBank/DDBJ whole genome shotgun (WGS) entry which is preliminary data.</text>
</comment>
<dbReference type="Gene3D" id="3.10.170.10">
    <property type="match status" value="1"/>
</dbReference>
<evidence type="ECO:0000256" key="5">
    <source>
        <dbReference type="ARBA" id="ARBA00022670"/>
    </source>
</evidence>
<dbReference type="Gene3D" id="3.50.30.30">
    <property type="match status" value="1"/>
</dbReference>
<gene>
    <name evidence="13" type="ORF">ENR23_10370</name>
</gene>
<keyword evidence="9" id="KW-0482">Metalloprotease</keyword>
<dbReference type="Gene3D" id="2.60.120.260">
    <property type="entry name" value="Galactose-binding domain-like"/>
    <property type="match status" value="1"/>
</dbReference>
<dbReference type="SUPFAM" id="SSF52025">
    <property type="entry name" value="PA domain"/>
    <property type="match status" value="1"/>
</dbReference>
<comment type="similarity">
    <text evidence="3">Belongs to the peptidase M36 family.</text>
</comment>
<dbReference type="Gene3D" id="2.60.40.4070">
    <property type="match status" value="1"/>
</dbReference>
<evidence type="ECO:0000256" key="8">
    <source>
        <dbReference type="ARBA" id="ARBA00022833"/>
    </source>
</evidence>
<dbReference type="SUPFAM" id="SSF55486">
    <property type="entry name" value="Metalloproteases ('zincins'), catalytic domain"/>
    <property type="match status" value="1"/>
</dbReference>
<evidence type="ECO:0000256" key="4">
    <source>
        <dbReference type="ARBA" id="ARBA00022525"/>
    </source>
</evidence>
<dbReference type="GO" id="GO:0005615">
    <property type="term" value="C:extracellular space"/>
    <property type="evidence" value="ECO:0007669"/>
    <property type="project" value="InterPro"/>
</dbReference>
<evidence type="ECO:0000256" key="3">
    <source>
        <dbReference type="ARBA" id="ARBA00006006"/>
    </source>
</evidence>
<dbReference type="PANTHER" id="PTHR33478:SF1">
    <property type="entry name" value="EXTRACELLULAR METALLOPROTEINASE MEP"/>
    <property type="match status" value="1"/>
</dbReference>
<dbReference type="GO" id="GO:0004222">
    <property type="term" value="F:metalloendopeptidase activity"/>
    <property type="evidence" value="ECO:0007669"/>
    <property type="project" value="InterPro"/>
</dbReference>
<organism evidence="13">
    <name type="scientific">Eiseniibacteriota bacterium</name>
    <dbReference type="NCBI Taxonomy" id="2212470"/>
    <lineage>
        <taxon>Bacteria</taxon>
        <taxon>Candidatus Eiseniibacteriota</taxon>
    </lineage>
</organism>
<dbReference type="InterPro" id="IPR046450">
    <property type="entry name" value="PA_dom_sf"/>
</dbReference>
<dbReference type="Gene3D" id="1.10.390.10">
    <property type="entry name" value="Neutral Protease Domain 2"/>
    <property type="match status" value="1"/>
</dbReference>
<evidence type="ECO:0000256" key="1">
    <source>
        <dbReference type="ARBA" id="ARBA00001947"/>
    </source>
</evidence>
<keyword evidence="5" id="KW-0645">Protease</keyword>
<comment type="cofactor">
    <cofactor evidence="1">
        <name>Zn(2+)</name>
        <dbReference type="ChEBI" id="CHEBI:29105"/>
    </cofactor>
</comment>
<dbReference type="GO" id="GO:0006508">
    <property type="term" value="P:proteolysis"/>
    <property type="evidence" value="ECO:0007669"/>
    <property type="project" value="UniProtKB-KW"/>
</dbReference>
<accession>A0A832I5P0</accession>
<dbReference type="Pfam" id="PF02128">
    <property type="entry name" value="Peptidase_M36"/>
    <property type="match status" value="1"/>
</dbReference>
<dbReference type="GO" id="GO:0008270">
    <property type="term" value="F:zinc ion binding"/>
    <property type="evidence" value="ECO:0007669"/>
    <property type="project" value="InterPro"/>
</dbReference>
<evidence type="ECO:0000256" key="10">
    <source>
        <dbReference type="ARBA" id="ARBA00023145"/>
    </source>
</evidence>
<dbReference type="InterPro" id="IPR027268">
    <property type="entry name" value="Peptidase_M4/M1_CTD_sf"/>
</dbReference>
<proteinExistence type="inferred from homology"/>
<comment type="subcellular location">
    <subcellularLocation>
        <location evidence="2">Secreted</location>
    </subcellularLocation>
</comment>
<dbReference type="InterPro" id="IPR001842">
    <property type="entry name" value="Peptidase_M36"/>
</dbReference>
<keyword evidence="10" id="KW-0865">Zymogen</keyword>
<keyword evidence="11" id="KW-0732">Signal</keyword>
<dbReference type="InterPro" id="IPR003137">
    <property type="entry name" value="PA_domain"/>
</dbReference>
<dbReference type="Pfam" id="PF02225">
    <property type="entry name" value="PA"/>
    <property type="match status" value="1"/>
</dbReference>
<evidence type="ECO:0000256" key="6">
    <source>
        <dbReference type="ARBA" id="ARBA00022723"/>
    </source>
</evidence>
<keyword evidence="6" id="KW-0479">Metal-binding</keyword>
<dbReference type="InterPro" id="IPR050371">
    <property type="entry name" value="Fungal_virulence_M36"/>
</dbReference>
<evidence type="ECO:0000256" key="11">
    <source>
        <dbReference type="SAM" id="SignalP"/>
    </source>
</evidence>
<keyword evidence="8" id="KW-0862">Zinc</keyword>
<dbReference type="PANTHER" id="PTHR33478">
    <property type="entry name" value="EXTRACELLULAR METALLOPROTEINASE MEP"/>
    <property type="match status" value="1"/>
</dbReference>
<evidence type="ECO:0000256" key="9">
    <source>
        <dbReference type="ARBA" id="ARBA00023049"/>
    </source>
</evidence>
<evidence type="ECO:0000259" key="12">
    <source>
        <dbReference type="Pfam" id="PF02225"/>
    </source>
</evidence>
<sequence length="1283" mass="132367">MFAGRRVLAFALPALLAAAAAVARDLPNVDRASLAAVDPAAVAALERRLADPALARIGRAAHVDARFALPTFVWANPAAAPASGPGAAARRAAAGVAARPARAAEAAARDHLGRVAPLYGLARRDLEGLTLRHLHDTGRGGVVATFAQVLDGVEVFRDALRVLMDRDHRLIAVSGFVPGRARLPRGEAAAFRLTPAEAAARALEDASGVAHGPGLVRERGPAPGGYRAFDLAAGAGAVTLSQPLRVRPVWYHLPSGLVPAYHAEVLADEGHHAFVLSATTGEVLFRKDLVVADAFTYRVWADPVAPYLPWDGPQGTSPSPHPTGTPDAYDPPFVAPGLVTLQNGVISTNDPWLAPGAAQTAGNNVDAYADLVSPDGFSAGDLRASVTAPGAFDRAYDTSLAPGASNDQRMASVTQLFYTTNLLHDWFYDSGFDEAAGNAQQSNYGRGGIENDRLRAEAQDYGGTNNANMSTPADGAQPRMQMYVWNRSAVRVAVQAPPSIAGDLAAGTASFGPQSFDVSGDVVIADDGAAPAGDACTALVNAVAGKIVIVDRGACGFTTKVQNAQNAGALGVIVVDNVASSTPPAMSGTSGTITIPVLSVTQADGGTLKANVGAGLHVRLQRQPALTRDGTIDNLIVAHEWGHYISNRLVGNASGLDTKMAGGLGEGWADFHALLLAVRPEDALIPGHEDFDGVYTVGGYALTNSLVPNNAYYFGVRRYPYSTDLTKNPLTFRHIQDGVPLPVGPPVAFGADGANNSAVHRTGEVWCSMLWECYASLLRDTGRLTFDEARDRMRAYLVAAYKMTPGSPTLTEARDALIAAAAAADPQDAVLFWAAFARRGAGVGAVSPDRYSETHAGVIESFAVGGDLAVAAVALAPAAPECDGDAWVDEGETGELTVSVVNSGATLLGATTATVTSPNPAVTFPDGNVVALPPTLPFQQASAALRVRLSGAAGLQTLAFDVDANDPGLLVAGPRSASYATRANAEEAPSTIETVEAAAPPWTPGGTVPAPAQSWARVDAGGAEHRFVGPDPGAAADHWLMSPPLDVAPAGDFTFTFQHAYSFELSDQAYDGGVIEISADGGATWTDIGASATPGYTGTMFAGSGNPLGGRAAYVGTSAGYPALGPVSVNLGTAYAGQTVLVRFRIGADVAVGGPGWIIDDLSFTNLVNQPFLALVAEPEVCAPVAVGDDAPRELSLALAGGHPVTGAARFRFALPAAQRVRIAVYDVSGRRVAVLADGEYAAGTHDVSWSASVAGRGRTAGVYFVRMTAGATSLGRRVVVLP</sequence>
<feature type="signal peptide" evidence="11">
    <location>
        <begin position="1"/>
        <end position="23"/>
    </location>
</feature>
<evidence type="ECO:0000256" key="7">
    <source>
        <dbReference type="ARBA" id="ARBA00022801"/>
    </source>
</evidence>